<dbReference type="InterPro" id="IPR007137">
    <property type="entry name" value="DUF348"/>
</dbReference>
<sequence length="381" mass="39660" precursor="true">MAKILIPAIAGGAALALVGTAAIATALQKNDVTLTVDGVSSSIAVRETTVGDVLDLQGIDLGTHDVVLPAADTTITDGMEISVAYGRELALTVDGEQRTVWTTAQTVGQALSQLQLDDADSKLSATRSVGIGREGLDLEVSTPKEVTLKADGASAAVRAAGTVADLLAQEGIEVDADDEVKPSPETELSEGMTVKYVDVEVKTSTKKVSVAYDTKKVKTDKLAKGTTKVTTEGVKGKATETHTDTYRNGKLVSSELTSTRTTKEPVTEVVRVGTKETESTAPSDLTPASGTTCRASYYDTGSVTANGESFNPDGLTAAHLSFPFGTKLKVTNKANGRTTIVRINDRGPYVGDRCLDLSRGAMRAVGGLSSGIITLTYEVVS</sequence>
<feature type="chain" id="PRO_5044912939" description="Probable endolytic peptidoglycan transglycosylase RlpA" evidence="4">
    <location>
        <begin position="27"/>
        <end position="381"/>
    </location>
</feature>
<feature type="domain" description="G5" evidence="6">
    <location>
        <begin position="196"/>
        <end position="276"/>
    </location>
</feature>
<dbReference type="RefSeq" id="WP_219081689.1">
    <property type="nucleotide sequence ID" value="NZ_CP079216.1"/>
</dbReference>
<evidence type="ECO:0000256" key="3">
    <source>
        <dbReference type="ARBA" id="ARBA00023316"/>
    </source>
</evidence>
<dbReference type="PROSITE" id="PS51109">
    <property type="entry name" value="G5"/>
    <property type="match status" value="1"/>
</dbReference>
<comment type="similarity">
    <text evidence="4 5">Belongs to the RlpA family.</text>
</comment>
<evidence type="ECO:0000256" key="5">
    <source>
        <dbReference type="RuleBase" id="RU003495"/>
    </source>
</evidence>
<dbReference type="Proteomes" id="UP000824504">
    <property type="component" value="Chromosome"/>
</dbReference>
<dbReference type="InterPro" id="IPR012997">
    <property type="entry name" value="RplA"/>
</dbReference>
<dbReference type="InterPro" id="IPR034718">
    <property type="entry name" value="RlpA"/>
</dbReference>
<evidence type="ECO:0000256" key="4">
    <source>
        <dbReference type="HAMAP-Rule" id="MF_02071"/>
    </source>
</evidence>
<evidence type="ECO:0000256" key="2">
    <source>
        <dbReference type="ARBA" id="ARBA00023239"/>
    </source>
</evidence>
<evidence type="ECO:0000259" key="6">
    <source>
        <dbReference type="PROSITE" id="PS51109"/>
    </source>
</evidence>
<name>A0ABX8SKW1_9ACTN</name>
<reference evidence="7 8" key="1">
    <citation type="submission" date="2021-07" db="EMBL/GenBank/DDBJ databases">
        <title>complete genome sequencing of Tessaracoccus sp.J1M15.</title>
        <authorList>
            <person name="Bae J.-W."/>
            <person name="Kim D.-y."/>
        </authorList>
    </citation>
    <scope>NUCLEOTIDE SEQUENCE [LARGE SCALE GENOMIC DNA]</scope>
    <source>
        <strain evidence="7 8">J1M15</strain>
    </source>
</reference>
<keyword evidence="1 4" id="KW-0732">Signal</keyword>
<accession>A0ABX8SKW1</accession>
<dbReference type="CDD" id="cd22268">
    <property type="entry name" value="DPBB_RlpA-like"/>
    <property type="match status" value="1"/>
</dbReference>
<keyword evidence="2 4" id="KW-0456">Lyase</keyword>
<dbReference type="Pfam" id="PF03330">
    <property type="entry name" value="DPBB_1"/>
    <property type="match status" value="1"/>
</dbReference>
<dbReference type="EMBL" id="CP079216">
    <property type="protein sequence ID" value="QXT62623.1"/>
    <property type="molecule type" value="Genomic_DNA"/>
</dbReference>
<dbReference type="Pfam" id="PF03990">
    <property type="entry name" value="DUF348"/>
    <property type="match status" value="3"/>
</dbReference>
<keyword evidence="8" id="KW-1185">Reference proteome</keyword>
<dbReference type="NCBIfam" id="TIGR00413">
    <property type="entry name" value="rlpA"/>
    <property type="match status" value="1"/>
</dbReference>
<evidence type="ECO:0000256" key="1">
    <source>
        <dbReference type="ARBA" id="ARBA00022729"/>
    </source>
</evidence>
<gene>
    <name evidence="4" type="primary">rlpA</name>
    <name evidence="7" type="ORF">KDB89_12920</name>
</gene>
<feature type="signal peptide" evidence="4">
    <location>
        <begin position="1"/>
        <end position="26"/>
    </location>
</feature>
<keyword evidence="3 4" id="KW-0961">Cell wall biogenesis/degradation</keyword>
<proteinExistence type="inferred from homology"/>
<evidence type="ECO:0000313" key="7">
    <source>
        <dbReference type="EMBL" id="QXT62623.1"/>
    </source>
</evidence>
<dbReference type="InterPro" id="IPR009009">
    <property type="entry name" value="RlpA-like_DPBB"/>
</dbReference>
<dbReference type="HAMAP" id="MF_02071">
    <property type="entry name" value="RlpA"/>
    <property type="match status" value="1"/>
</dbReference>
<dbReference type="EC" id="4.2.2.-" evidence="4"/>
<comment type="function">
    <text evidence="4">Lytic transglycosylase with a strong preference for naked glycan strands that lack stem peptides.</text>
</comment>
<dbReference type="SMART" id="SM01208">
    <property type="entry name" value="G5"/>
    <property type="match status" value="1"/>
</dbReference>
<evidence type="ECO:0000313" key="8">
    <source>
        <dbReference type="Proteomes" id="UP000824504"/>
    </source>
</evidence>
<dbReference type="InterPro" id="IPR011098">
    <property type="entry name" value="G5_dom"/>
</dbReference>
<dbReference type="PANTHER" id="PTHR34183">
    <property type="entry name" value="ENDOLYTIC PEPTIDOGLYCAN TRANSGLYCOSYLASE RLPA"/>
    <property type="match status" value="1"/>
</dbReference>
<protein>
    <recommendedName>
        <fullName evidence="4">Probable endolytic peptidoglycan transglycosylase RlpA</fullName>
        <ecNumber evidence="4">4.2.2.-</ecNumber>
    </recommendedName>
</protein>
<dbReference type="PANTHER" id="PTHR34183:SF8">
    <property type="entry name" value="ENDOLYTIC PEPTIDOGLYCAN TRANSGLYCOSYLASE RLPA-RELATED"/>
    <property type="match status" value="1"/>
</dbReference>
<dbReference type="Pfam" id="PF07501">
    <property type="entry name" value="G5"/>
    <property type="match status" value="1"/>
</dbReference>
<organism evidence="7 8">
    <name type="scientific">Tessaracoccus palaemonis</name>
    <dbReference type="NCBI Taxonomy" id="2829499"/>
    <lineage>
        <taxon>Bacteria</taxon>
        <taxon>Bacillati</taxon>
        <taxon>Actinomycetota</taxon>
        <taxon>Actinomycetes</taxon>
        <taxon>Propionibacteriales</taxon>
        <taxon>Propionibacteriaceae</taxon>
        <taxon>Tessaracoccus</taxon>
    </lineage>
</organism>